<dbReference type="EMBL" id="CP003659">
    <property type="protein sequence ID" value="AFZ58629.1"/>
    <property type="molecule type" value="Genomic_DNA"/>
</dbReference>
<dbReference type="OrthoDB" id="6626310at2"/>
<dbReference type="Proteomes" id="UP000010474">
    <property type="component" value="Chromosome"/>
</dbReference>
<name>K9ZIN9_ANACC</name>
<protein>
    <submittedName>
        <fullName evidence="1">Uncharacterized protein</fullName>
    </submittedName>
</protein>
<evidence type="ECO:0000313" key="2">
    <source>
        <dbReference type="Proteomes" id="UP000010474"/>
    </source>
</evidence>
<dbReference type="HOGENOM" id="CLU_1840941_0_0_3"/>
<keyword evidence="2" id="KW-1185">Reference proteome</keyword>
<dbReference type="AlphaFoldDB" id="K9ZIN9"/>
<evidence type="ECO:0000313" key="1">
    <source>
        <dbReference type="EMBL" id="AFZ58629.1"/>
    </source>
</evidence>
<dbReference type="RefSeq" id="WP_015215255.1">
    <property type="nucleotide sequence ID" value="NC_019771.1"/>
</dbReference>
<reference evidence="2" key="1">
    <citation type="journal article" date="2013" name="Proc. Natl. Acad. Sci. U.S.A.">
        <title>Improving the coverage of the cyanobacterial phylum using diversity-driven genome sequencing.</title>
        <authorList>
            <person name="Shih P.M."/>
            <person name="Wu D."/>
            <person name="Latifi A."/>
            <person name="Axen S.D."/>
            <person name="Fewer D.P."/>
            <person name="Talla E."/>
            <person name="Calteau A."/>
            <person name="Cai F."/>
            <person name="Tandeau de Marsac N."/>
            <person name="Rippka R."/>
            <person name="Herdman M."/>
            <person name="Sivonen K."/>
            <person name="Coursin T."/>
            <person name="Laurent T."/>
            <person name="Goodwin L."/>
            <person name="Nolan M."/>
            <person name="Davenport K.W."/>
            <person name="Han C.S."/>
            <person name="Rubin E.M."/>
            <person name="Eisen J.A."/>
            <person name="Woyke T."/>
            <person name="Gugger M."/>
            <person name="Kerfeld C.A."/>
        </authorList>
    </citation>
    <scope>NUCLEOTIDE SEQUENCE [LARGE SCALE GENOMIC DNA]</scope>
    <source>
        <strain evidence="2">ATCC 27899 / PCC 7122</strain>
    </source>
</reference>
<proteinExistence type="predicted"/>
<accession>K9ZIN9</accession>
<gene>
    <name evidence="1" type="ordered locus">Anacy_3221</name>
</gene>
<sequence>MKNEPLLCKQYRDINEKWKNLKDLHDVIVKAKKNTNYQLDSLYQTRNRIVHSGRFGRTGIYLWIHLEWYVAKLLASSILIMDGLRNNLSIDGNPRDIVFGCLRGQYESSIDYLLRHQDKIIDFEHILASGITRFPYICF</sequence>
<organism evidence="1 2">
    <name type="scientific">Anabaena cylindrica (strain ATCC 27899 / PCC 7122)</name>
    <dbReference type="NCBI Taxonomy" id="272123"/>
    <lineage>
        <taxon>Bacteria</taxon>
        <taxon>Bacillati</taxon>
        <taxon>Cyanobacteriota</taxon>
        <taxon>Cyanophyceae</taxon>
        <taxon>Nostocales</taxon>
        <taxon>Nostocaceae</taxon>
        <taxon>Anabaena</taxon>
    </lineage>
</organism>
<dbReference type="KEGG" id="acy:Anacy_3221"/>